<accession>A0AAV8ZL95</accession>
<dbReference type="AlphaFoldDB" id="A0AAV8ZL95"/>
<keyword evidence="2" id="KW-0732">Signal</keyword>
<comment type="caution">
    <text evidence="3">The sequence shown here is derived from an EMBL/GenBank/DDBJ whole genome shotgun (WGS) entry which is preliminary data.</text>
</comment>
<feature type="compositionally biased region" description="Basic and acidic residues" evidence="1">
    <location>
        <begin position="506"/>
        <end position="531"/>
    </location>
</feature>
<feature type="region of interest" description="Disordered" evidence="1">
    <location>
        <begin position="106"/>
        <end position="126"/>
    </location>
</feature>
<feature type="chain" id="PRO_5043922581" evidence="2">
    <location>
        <begin position="22"/>
        <end position="833"/>
    </location>
</feature>
<feature type="compositionally biased region" description="Basic and acidic residues" evidence="1">
    <location>
        <begin position="767"/>
        <end position="777"/>
    </location>
</feature>
<sequence length="833" mass="95673">MQQSNIFFRVCLLLVVCLVKAQHGYDVDENSEYTESVDEYPDYSKYYSEDTSAPLVSAHSSSQGSESVNPAEFENFFGSYSPVVYSESNKKPVKVPSTKFVPEEKKQKDTLQTFESKKQEFPSYHSNSNQRTKKLFALALVTYHIKFPQIMRMMKMMKINQQLLKKLKECHLGQINRKKDSYDHGLSEEGRVEKDDDDYKVPDFNFNSGLFKNTKPPVDYNVGKSSSTVSQFEPAAERYNKAAASTPHEKYSFQPEKEGYASQNIRFFDNPKYSKIAQANYEAQSSEDVPSPLKGQGCRKVESESDDMNCFVCENAKTNGKYTQCSYSSQKEPVNYFEGNSAKYSLPHKEPSSYRYKRNAENEENDPYTFIRNRARKASQEPGIPSDYGSGFNYEPYHYDESKPEFTYSEQNSEELKKNPENCKKVEKKGMTCTICKDPKSGGNFEQCSYTSEPKEKKYAYVTEKKYENDEPVESQIVPQTKEAESTGESKKNAASTKNVEAVEDYEGHVTPDKSPKKRNEEEHEDFDVKATEKKIIDDAYNYEVPSHFIKSLSKPDSKDSNIESAETNSEKQKAADYSEFDEYHFKLFPEFAKQESRQEGVTENYQIPEATKQNVETVLAEFSKKDRSKCKKAEKKGMTCYLCVDQNNIQHEECMYVQESRPQSSHVAYHEVKAVKEPEKIKAAESRIEPVYAESKRKHFFKKVTTSSPLTLEASPSEEVDSVIRYNQEQINIKRKRSNNEEDEEEKAERRESKREPKSSATTFDDSERIDDKADPTIKTPAEFDVAEGEGAFSAETKPVYSKVLGVKLPKYMLEKSEFEKEFDDFAGSFLD</sequence>
<feature type="signal peptide" evidence="2">
    <location>
        <begin position="1"/>
        <end position="21"/>
    </location>
</feature>
<proteinExistence type="predicted"/>
<evidence type="ECO:0000313" key="3">
    <source>
        <dbReference type="EMBL" id="KAJ8965570.1"/>
    </source>
</evidence>
<feature type="region of interest" description="Disordered" evidence="1">
    <location>
        <begin position="466"/>
        <end position="531"/>
    </location>
</feature>
<name>A0AAV8ZL95_9CUCU</name>
<evidence type="ECO:0000256" key="2">
    <source>
        <dbReference type="SAM" id="SignalP"/>
    </source>
</evidence>
<evidence type="ECO:0000313" key="4">
    <source>
        <dbReference type="Proteomes" id="UP001162156"/>
    </source>
</evidence>
<feature type="compositionally biased region" description="Basic and acidic residues" evidence="1">
    <location>
        <begin position="748"/>
        <end position="759"/>
    </location>
</feature>
<dbReference type="Proteomes" id="UP001162156">
    <property type="component" value="Unassembled WGS sequence"/>
</dbReference>
<feature type="compositionally biased region" description="Basic and acidic residues" evidence="1">
    <location>
        <begin position="482"/>
        <end position="492"/>
    </location>
</feature>
<feature type="compositionally biased region" description="Basic and acidic residues" evidence="1">
    <location>
        <begin position="106"/>
        <end position="120"/>
    </location>
</feature>
<evidence type="ECO:0000256" key="1">
    <source>
        <dbReference type="SAM" id="MobiDB-lite"/>
    </source>
</evidence>
<dbReference type="EMBL" id="JANEYF010001211">
    <property type="protein sequence ID" value="KAJ8965570.1"/>
    <property type="molecule type" value="Genomic_DNA"/>
</dbReference>
<feature type="region of interest" description="Disordered" evidence="1">
    <location>
        <begin position="735"/>
        <end position="784"/>
    </location>
</feature>
<organism evidence="3 4">
    <name type="scientific">Rhamnusium bicolor</name>
    <dbReference type="NCBI Taxonomy" id="1586634"/>
    <lineage>
        <taxon>Eukaryota</taxon>
        <taxon>Metazoa</taxon>
        <taxon>Ecdysozoa</taxon>
        <taxon>Arthropoda</taxon>
        <taxon>Hexapoda</taxon>
        <taxon>Insecta</taxon>
        <taxon>Pterygota</taxon>
        <taxon>Neoptera</taxon>
        <taxon>Endopterygota</taxon>
        <taxon>Coleoptera</taxon>
        <taxon>Polyphaga</taxon>
        <taxon>Cucujiformia</taxon>
        <taxon>Chrysomeloidea</taxon>
        <taxon>Cerambycidae</taxon>
        <taxon>Lepturinae</taxon>
        <taxon>Rhagiini</taxon>
        <taxon>Rhamnusium</taxon>
    </lineage>
</organism>
<feature type="region of interest" description="Disordered" evidence="1">
    <location>
        <begin position="549"/>
        <end position="577"/>
    </location>
</feature>
<keyword evidence="4" id="KW-1185">Reference proteome</keyword>
<protein>
    <submittedName>
        <fullName evidence="3">Uncharacterized protein</fullName>
    </submittedName>
</protein>
<reference evidence="3" key="1">
    <citation type="journal article" date="2023" name="Insect Mol. Biol.">
        <title>Genome sequencing provides insights into the evolution of gene families encoding plant cell wall-degrading enzymes in longhorned beetles.</title>
        <authorList>
            <person name="Shin N.R."/>
            <person name="Okamura Y."/>
            <person name="Kirsch R."/>
            <person name="Pauchet Y."/>
        </authorList>
    </citation>
    <scope>NUCLEOTIDE SEQUENCE</scope>
    <source>
        <strain evidence="3">RBIC_L_NR</strain>
    </source>
</reference>
<gene>
    <name evidence="3" type="ORF">NQ314_004030</name>
</gene>